<dbReference type="PANTHER" id="PTHR28663">
    <property type="entry name" value="COILED-COIL DOMAIN-CONTAINING PROTEIN 173"/>
    <property type="match status" value="1"/>
</dbReference>
<gene>
    <name evidence="5" type="ORF">F2P81_021183</name>
</gene>
<dbReference type="EMBL" id="VEVO01000019">
    <property type="protein sequence ID" value="KAF0026446.1"/>
    <property type="molecule type" value="Genomic_DNA"/>
</dbReference>
<evidence type="ECO:0000313" key="5">
    <source>
        <dbReference type="EMBL" id="KAF0026446.1"/>
    </source>
</evidence>
<evidence type="ECO:0000256" key="2">
    <source>
        <dbReference type="SAM" id="Coils"/>
    </source>
</evidence>
<evidence type="ECO:0000256" key="1">
    <source>
        <dbReference type="ARBA" id="ARBA00023054"/>
    </source>
</evidence>
<reference evidence="5 6" key="1">
    <citation type="submission" date="2019-06" db="EMBL/GenBank/DDBJ databases">
        <title>Draft genomes of female and male turbot (Scophthalmus maximus).</title>
        <authorList>
            <person name="Xu H."/>
            <person name="Xu X.-W."/>
            <person name="Shao C."/>
            <person name="Chen S."/>
        </authorList>
    </citation>
    <scope>NUCLEOTIDE SEQUENCE [LARGE SCALE GENOMIC DNA]</scope>
    <source>
        <strain evidence="5">Ysfricsl-2016a</strain>
        <tissue evidence="5">Blood</tissue>
    </source>
</reference>
<name>A0A6A4RUQ5_SCOMX</name>
<evidence type="ECO:0000256" key="3">
    <source>
        <dbReference type="SAM" id="MobiDB-lite"/>
    </source>
</evidence>
<feature type="region of interest" description="Disordered" evidence="3">
    <location>
        <begin position="382"/>
        <end position="413"/>
    </location>
</feature>
<sequence>MSKTKGGPNTGIKGDRRLRHIISAEEPGRMFQAPDLRHVTVLTKAQWLRVQDELNQVDEEKERLREVANQRLALSLKSKEVVKLWANTITGQREKKLEAKKIREELEEEKRKQIDVEEAQFKEQQRKEAIEKAKTQLYYQTDRVRGFHSALMLTEVLKEREAQIELKKRINSASKDVDQEFRDMGKTRGDEALRREQEKALQKKLERLAAAEDVKKQIKEKELTRERQKTEHKKVEEEILRLGELYQWELREKEERRAEQKTSLMQAHLEHVTNRDLIRAAEAQKHEAKGEQGKPFPRLPSFSVSQRQKEFREALNRRERIMNEMTIEHQEQTVCEEQRIAQAVAEQDARWERQQREEEEKRAAMLKTITAHRQLMRQKKEQMDKEVQQRDRDVHQANKEADRSFTETQQLKAQRTREDLTKIRDFNVTQKEAKYARDHQLRRGDHELEAKNRDLVDGEEMQFQQYSQHVISAATQTQRNVVPLCKAAREGVGIGLGPIISGVRPSYLV</sequence>
<feature type="compositionally biased region" description="Basic and acidic residues" evidence="3">
    <location>
        <begin position="382"/>
        <end position="405"/>
    </location>
</feature>
<protein>
    <recommendedName>
        <fullName evidence="4">Trichohyalin-plectin-homology domain-containing protein</fullName>
    </recommendedName>
</protein>
<feature type="coiled-coil region" evidence="2">
    <location>
        <begin position="194"/>
        <end position="238"/>
    </location>
</feature>
<comment type="caution">
    <text evidence="5">The sequence shown here is derived from an EMBL/GenBank/DDBJ whole genome shotgun (WGS) entry which is preliminary data.</text>
</comment>
<keyword evidence="1 2" id="KW-0175">Coiled coil</keyword>
<organism evidence="5 6">
    <name type="scientific">Scophthalmus maximus</name>
    <name type="common">Turbot</name>
    <name type="synonym">Psetta maxima</name>
    <dbReference type="NCBI Taxonomy" id="52904"/>
    <lineage>
        <taxon>Eukaryota</taxon>
        <taxon>Metazoa</taxon>
        <taxon>Chordata</taxon>
        <taxon>Craniata</taxon>
        <taxon>Vertebrata</taxon>
        <taxon>Euteleostomi</taxon>
        <taxon>Actinopterygii</taxon>
        <taxon>Neopterygii</taxon>
        <taxon>Teleostei</taxon>
        <taxon>Neoteleostei</taxon>
        <taxon>Acanthomorphata</taxon>
        <taxon>Carangaria</taxon>
        <taxon>Pleuronectiformes</taxon>
        <taxon>Pleuronectoidei</taxon>
        <taxon>Scophthalmidae</taxon>
        <taxon>Scophthalmus</taxon>
    </lineage>
</organism>
<dbReference type="PANTHER" id="PTHR28663:SF1">
    <property type="entry name" value="CILIA- AND FLAGELLA- ASSOCIATED PROTEIN 210"/>
    <property type="match status" value="1"/>
</dbReference>
<accession>A0A6A4RUQ5</accession>
<dbReference type="Proteomes" id="UP000438429">
    <property type="component" value="Unassembled WGS sequence"/>
</dbReference>
<feature type="domain" description="Trichohyalin-plectin-homology" evidence="4">
    <location>
        <begin position="138"/>
        <end position="477"/>
    </location>
</feature>
<dbReference type="Pfam" id="PF13868">
    <property type="entry name" value="TPH"/>
    <property type="match status" value="1"/>
</dbReference>
<proteinExistence type="predicted"/>
<evidence type="ECO:0000259" key="4">
    <source>
        <dbReference type="Pfam" id="PF13868"/>
    </source>
</evidence>
<dbReference type="InterPro" id="IPR039986">
    <property type="entry name" value="CFAP210"/>
</dbReference>
<feature type="coiled-coil region" evidence="2">
    <location>
        <begin position="50"/>
        <end position="127"/>
    </location>
</feature>
<dbReference type="GO" id="GO:0005879">
    <property type="term" value="C:axonemal microtubule"/>
    <property type="evidence" value="ECO:0007669"/>
    <property type="project" value="TreeGrafter"/>
</dbReference>
<dbReference type="InterPro" id="IPR043597">
    <property type="entry name" value="TPH_dom"/>
</dbReference>
<dbReference type="AlphaFoldDB" id="A0A6A4RUQ5"/>
<evidence type="ECO:0000313" key="6">
    <source>
        <dbReference type="Proteomes" id="UP000438429"/>
    </source>
</evidence>